<dbReference type="AlphaFoldDB" id="A0A8T0C2K5"/>
<gene>
    <name evidence="5" type="ORF">PRUB_a3416</name>
</gene>
<accession>A0A8T0C2K5</accession>
<dbReference type="GeneID" id="61359738"/>
<evidence type="ECO:0000256" key="1">
    <source>
        <dbReference type="ARBA" id="ARBA00022723"/>
    </source>
</evidence>
<evidence type="ECO:0000256" key="3">
    <source>
        <dbReference type="ARBA" id="ARBA00022833"/>
    </source>
</evidence>
<dbReference type="Proteomes" id="UP000016480">
    <property type="component" value="Unassembled WGS sequence"/>
</dbReference>
<feature type="domain" description="RanBP2-type" evidence="4">
    <location>
        <begin position="1"/>
        <end position="30"/>
    </location>
</feature>
<name>A0A8T0C2K5_9GAMM</name>
<dbReference type="RefSeq" id="WP_010385234.1">
    <property type="nucleotide sequence ID" value="NZ_AHCD03000043.1"/>
</dbReference>
<organism evidence="5 6">
    <name type="scientific">Pseudoalteromonas rubra</name>
    <dbReference type="NCBI Taxonomy" id="43658"/>
    <lineage>
        <taxon>Bacteria</taxon>
        <taxon>Pseudomonadati</taxon>
        <taxon>Pseudomonadota</taxon>
        <taxon>Gammaproteobacteria</taxon>
        <taxon>Alteromonadales</taxon>
        <taxon>Pseudoalteromonadaceae</taxon>
        <taxon>Pseudoalteromonas</taxon>
    </lineage>
</organism>
<dbReference type="PROSITE" id="PS01358">
    <property type="entry name" value="ZF_RANBP2_1"/>
    <property type="match status" value="1"/>
</dbReference>
<evidence type="ECO:0000259" key="4">
    <source>
        <dbReference type="PROSITE" id="PS50199"/>
    </source>
</evidence>
<keyword evidence="2" id="KW-0863">Zinc-finger</keyword>
<evidence type="ECO:0000313" key="6">
    <source>
        <dbReference type="Proteomes" id="UP000016480"/>
    </source>
</evidence>
<protein>
    <recommendedName>
        <fullName evidence="4">RanBP2-type domain-containing protein</fullName>
    </recommendedName>
</protein>
<keyword evidence="3" id="KW-0862">Zinc</keyword>
<dbReference type="PROSITE" id="PS50199">
    <property type="entry name" value="ZF_RANBP2_2"/>
    <property type="match status" value="1"/>
</dbReference>
<reference evidence="5 6" key="1">
    <citation type="journal article" date="2012" name="J. Bacteriol.">
        <title>Genome sequence of the cycloprodigiosin-producing bacterial strain Pseudoalteromonas rubra ATCC 29570(T).</title>
        <authorList>
            <person name="Xie B.B."/>
            <person name="Shu Y.L."/>
            <person name="Qin Q.L."/>
            <person name="Rong J.C."/>
            <person name="Zhang X.Y."/>
            <person name="Chen X.L."/>
            <person name="Zhou B.C."/>
            <person name="Zhang Y.Z."/>
        </authorList>
    </citation>
    <scope>NUCLEOTIDE SEQUENCE [LARGE SCALE GENOMIC DNA]</scope>
    <source>
        <strain evidence="5 6">DSM 6842</strain>
    </source>
</reference>
<comment type="caution">
    <text evidence="5">The sequence shown here is derived from an EMBL/GenBank/DDBJ whole genome shotgun (WGS) entry which is preliminary data.</text>
</comment>
<evidence type="ECO:0000256" key="2">
    <source>
        <dbReference type="ARBA" id="ARBA00022771"/>
    </source>
</evidence>
<keyword evidence="1" id="KW-0479">Metal-binding</keyword>
<dbReference type="GO" id="GO:0008270">
    <property type="term" value="F:zinc ion binding"/>
    <property type="evidence" value="ECO:0007669"/>
    <property type="project" value="UniProtKB-KW"/>
</dbReference>
<dbReference type="EMBL" id="AHCD03000043">
    <property type="protein sequence ID" value="KAF7783599.1"/>
    <property type="molecule type" value="Genomic_DNA"/>
</dbReference>
<sequence>MQNEWECIACGSKNNGSEQVCSNCGVANEKLSSERKAAGVLNKMGSKIKFKFECVKCQHTEFEVGELRGKGGLFSSIFQFNNKRFYHISCKSCGYSEFYKRDLSSREKAIDLFTG</sequence>
<dbReference type="InterPro" id="IPR018652">
    <property type="entry name" value="DUF2082_NA-bd_Znr"/>
</dbReference>
<dbReference type="InterPro" id="IPR001876">
    <property type="entry name" value="Znf_RanBP2"/>
</dbReference>
<dbReference type="Pfam" id="PF09855">
    <property type="entry name" value="Zn_ribbon_13"/>
    <property type="match status" value="1"/>
</dbReference>
<proteinExistence type="predicted"/>
<evidence type="ECO:0000313" key="5">
    <source>
        <dbReference type="EMBL" id="KAF7783599.1"/>
    </source>
</evidence>